<dbReference type="Proteomes" id="UP001642464">
    <property type="component" value="Unassembled WGS sequence"/>
</dbReference>
<dbReference type="EMBL" id="CAXAMM010004236">
    <property type="protein sequence ID" value="CAK9002945.1"/>
    <property type="molecule type" value="Genomic_DNA"/>
</dbReference>
<evidence type="ECO:0000313" key="3">
    <source>
        <dbReference type="EMBL" id="CAK9002945.1"/>
    </source>
</evidence>
<feature type="signal peptide" evidence="1">
    <location>
        <begin position="1"/>
        <end position="21"/>
    </location>
</feature>
<keyword evidence="4" id="KW-1185">Reference proteome</keyword>
<organism evidence="3 4">
    <name type="scientific">Durusdinium trenchii</name>
    <dbReference type="NCBI Taxonomy" id="1381693"/>
    <lineage>
        <taxon>Eukaryota</taxon>
        <taxon>Sar</taxon>
        <taxon>Alveolata</taxon>
        <taxon>Dinophyceae</taxon>
        <taxon>Suessiales</taxon>
        <taxon>Symbiodiniaceae</taxon>
        <taxon>Durusdinium</taxon>
    </lineage>
</organism>
<name>A0ABP0IJZ9_9DINO</name>
<comment type="caution">
    <text evidence="3">The sequence shown here is derived from an EMBL/GenBank/DDBJ whole genome shotgun (WGS) entry which is preliminary data.</text>
</comment>
<evidence type="ECO:0000313" key="4">
    <source>
        <dbReference type="Proteomes" id="UP001642464"/>
    </source>
</evidence>
<proteinExistence type="predicted"/>
<feature type="chain" id="PRO_5045029111" evidence="1">
    <location>
        <begin position="22"/>
        <end position="112"/>
    </location>
</feature>
<evidence type="ECO:0000313" key="2">
    <source>
        <dbReference type="EMBL" id="CAK9002530.1"/>
    </source>
</evidence>
<accession>A0ABP0IJZ9</accession>
<evidence type="ECO:0000256" key="1">
    <source>
        <dbReference type="SAM" id="SignalP"/>
    </source>
</evidence>
<dbReference type="EMBL" id="CAXAMM010004125">
    <property type="protein sequence ID" value="CAK9002530.1"/>
    <property type="molecule type" value="Genomic_DNA"/>
</dbReference>
<sequence>MSCGSLLSCGLYMAMPTLFTALTDPDKKAEFAGDDSIVQRQCGSDNDVLNGIVAVDATFLWSRVLPVGLAFATSLICSNVAYEYASVPFLQMVKQSNVIIVFFLSLLAGLEQ</sequence>
<keyword evidence="1" id="KW-0732">Signal</keyword>
<reference evidence="3 4" key="1">
    <citation type="submission" date="2024-02" db="EMBL/GenBank/DDBJ databases">
        <authorList>
            <person name="Chen Y."/>
            <person name="Shah S."/>
            <person name="Dougan E. K."/>
            <person name="Thang M."/>
            <person name="Chan C."/>
        </authorList>
    </citation>
    <scope>NUCLEOTIDE SEQUENCE [LARGE SCALE GENOMIC DNA]</scope>
</reference>
<protein>
    <submittedName>
        <fullName evidence="3">Sugar phosphate/phosphate translocator</fullName>
    </submittedName>
</protein>
<gene>
    <name evidence="2" type="ORF">SCF082_LOCUS7387</name>
    <name evidence="3" type="ORF">SCF082_LOCUS7544</name>
</gene>